<sequence>MVMKHMTDVSFSKILYNSNIIDEWTNEIGEAIAVNGPTESAALRIEPGTLQSGFLDVISLTLSVTKELLGATDAALGNVRPENTSAIIALQQASGIPLENQRRGLYETVERLGMIWLDFVLNYYDSSRVFMYTENGVQKGEVLTHQGLNEVLFDCRVDVGASSYWSELAAVTTLDNLLASGKISFEQYLKRLPDGFIPAKDELISEIKAHAGSETASE</sequence>
<dbReference type="Pfam" id="PF16510">
    <property type="entry name" value="P22_portal"/>
    <property type="match status" value="1"/>
</dbReference>
<reference evidence="1" key="1">
    <citation type="submission" date="2019-08" db="EMBL/GenBank/DDBJ databases">
        <authorList>
            <person name="Kucharzyk K."/>
            <person name="Murdoch R.W."/>
            <person name="Higgins S."/>
            <person name="Loffler F."/>
        </authorList>
    </citation>
    <scope>NUCLEOTIDE SEQUENCE</scope>
</reference>
<dbReference type="InterPro" id="IPR032427">
    <property type="entry name" value="P22_portal"/>
</dbReference>
<proteinExistence type="predicted"/>
<organism evidence="1">
    <name type="scientific">bioreactor metagenome</name>
    <dbReference type="NCBI Taxonomy" id="1076179"/>
    <lineage>
        <taxon>unclassified sequences</taxon>
        <taxon>metagenomes</taxon>
        <taxon>ecological metagenomes</taxon>
    </lineage>
</organism>
<accession>A0A645ENJ9</accession>
<protein>
    <submittedName>
        <fullName evidence="1">Uncharacterized protein</fullName>
    </submittedName>
</protein>
<gene>
    <name evidence="1" type="ORF">SDC9_149336</name>
</gene>
<name>A0A645ENJ9_9ZZZZ</name>
<evidence type="ECO:0000313" key="1">
    <source>
        <dbReference type="EMBL" id="MPN02123.1"/>
    </source>
</evidence>
<dbReference type="AlphaFoldDB" id="A0A645ENJ9"/>
<comment type="caution">
    <text evidence="1">The sequence shown here is derived from an EMBL/GenBank/DDBJ whole genome shotgun (WGS) entry which is preliminary data.</text>
</comment>
<dbReference type="EMBL" id="VSSQ01048082">
    <property type="protein sequence ID" value="MPN02123.1"/>
    <property type="molecule type" value="Genomic_DNA"/>
</dbReference>